<accession>A0A3R7YCC7</accession>
<name>A0A3R7YCC7_9STRA</name>
<dbReference type="EMBL" id="QKXF01000101">
    <property type="protein sequence ID" value="RQM17182.1"/>
    <property type="molecule type" value="Genomic_DNA"/>
</dbReference>
<protein>
    <submittedName>
        <fullName evidence="1">Uncharacterized protein</fullName>
    </submittedName>
</protein>
<proteinExistence type="predicted"/>
<dbReference type="VEuPathDB" id="FungiDB:DD237_002534"/>
<evidence type="ECO:0000313" key="1">
    <source>
        <dbReference type="EMBL" id="RQM17182.1"/>
    </source>
</evidence>
<dbReference type="AlphaFoldDB" id="A0A3R7YCC7"/>
<organism evidence="1 2">
    <name type="scientific">Peronospora effusa</name>
    <dbReference type="NCBI Taxonomy" id="542832"/>
    <lineage>
        <taxon>Eukaryota</taxon>
        <taxon>Sar</taxon>
        <taxon>Stramenopiles</taxon>
        <taxon>Oomycota</taxon>
        <taxon>Peronosporomycetes</taxon>
        <taxon>Peronosporales</taxon>
        <taxon>Peronosporaceae</taxon>
        <taxon>Peronospora</taxon>
    </lineage>
</organism>
<dbReference type="Proteomes" id="UP000286097">
    <property type="component" value="Unassembled WGS sequence"/>
</dbReference>
<gene>
    <name evidence="1" type="ORF">DD237_002534</name>
</gene>
<evidence type="ECO:0000313" key="2">
    <source>
        <dbReference type="Proteomes" id="UP000286097"/>
    </source>
</evidence>
<comment type="caution">
    <text evidence="1">The sequence shown here is derived from an EMBL/GenBank/DDBJ whole genome shotgun (WGS) entry which is preliminary data.</text>
</comment>
<sequence>MHEFSSSSIEEVDVTSEFCAKAVTTDGIRDCGGITRTWSWSVAPICGFSKNEISDFLLIMLRDYLTSVHTMTGIQL</sequence>
<reference evidence="1 2" key="1">
    <citation type="submission" date="2018-06" db="EMBL/GenBank/DDBJ databases">
        <title>Comparative genomics of downy mildews reveals potential adaptations to biotrophy.</title>
        <authorList>
            <person name="Fletcher K."/>
            <person name="Klosterman S.J."/>
            <person name="Derevnina L."/>
            <person name="Martin F."/>
            <person name="Koike S."/>
            <person name="Reyes Chin-Wo S."/>
            <person name="Mou B."/>
            <person name="Michelmore R."/>
        </authorList>
    </citation>
    <scope>NUCLEOTIDE SEQUENCE [LARGE SCALE GENOMIC DNA]</scope>
    <source>
        <strain evidence="1 2">R13</strain>
    </source>
</reference>